<feature type="domain" description="PD-(D/E)XK endonuclease-like" evidence="1">
    <location>
        <begin position="84"/>
        <end position="220"/>
    </location>
</feature>
<organism evidence="2 3">
    <name type="scientific">Candidatus Wildermuthbacteria bacterium RIFCSPLOWO2_01_FULL_48_35</name>
    <dbReference type="NCBI Taxonomy" id="1802463"/>
    <lineage>
        <taxon>Bacteria</taxon>
        <taxon>Candidatus Wildermuthiibacteriota</taxon>
    </lineage>
</organism>
<dbReference type="EMBL" id="MHUI01000004">
    <property type="protein sequence ID" value="OHA75848.1"/>
    <property type="molecule type" value="Genomic_DNA"/>
</dbReference>
<dbReference type="InterPro" id="IPR038726">
    <property type="entry name" value="PDDEXK_AddAB-type"/>
</dbReference>
<comment type="caution">
    <text evidence="2">The sequence shown here is derived from an EMBL/GenBank/DDBJ whole genome shotgun (WGS) entry which is preliminary data.</text>
</comment>
<name>A0A1G2RTR7_9BACT</name>
<evidence type="ECO:0000313" key="2">
    <source>
        <dbReference type="EMBL" id="OHA75848.1"/>
    </source>
</evidence>
<gene>
    <name evidence="2" type="ORF">A3A32_01755</name>
</gene>
<proteinExistence type="predicted"/>
<dbReference type="Pfam" id="PF12705">
    <property type="entry name" value="PDDEXK_1"/>
    <property type="match status" value="1"/>
</dbReference>
<protein>
    <recommendedName>
        <fullName evidence="1">PD-(D/E)XK endonuclease-like domain-containing protein</fullName>
    </recommendedName>
</protein>
<dbReference type="Gene3D" id="3.90.320.10">
    <property type="match status" value="1"/>
</dbReference>
<dbReference type="AlphaFoldDB" id="A0A1G2RTR7"/>
<evidence type="ECO:0000313" key="3">
    <source>
        <dbReference type="Proteomes" id="UP000177081"/>
    </source>
</evidence>
<reference evidence="2 3" key="1">
    <citation type="journal article" date="2016" name="Nat. Commun.">
        <title>Thousands of microbial genomes shed light on interconnected biogeochemical processes in an aquifer system.</title>
        <authorList>
            <person name="Anantharaman K."/>
            <person name="Brown C.T."/>
            <person name="Hug L.A."/>
            <person name="Sharon I."/>
            <person name="Castelle C.J."/>
            <person name="Probst A.J."/>
            <person name="Thomas B.C."/>
            <person name="Singh A."/>
            <person name="Wilkins M.J."/>
            <person name="Karaoz U."/>
            <person name="Brodie E.L."/>
            <person name="Williams K.H."/>
            <person name="Hubbard S.S."/>
            <person name="Banfield J.F."/>
        </authorList>
    </citation>
    <scope>NUCLEOTIDE SEQUENCE [LARGE SCALE GENOMIC DNA]</scope>
</reference>
<dbReference type="InterPro" id="IPR011604">
    <property type="entry name" value="PDDEXK-like_dom_sf"/>
</dbReference>
<evidence type="ECO:0000259" key="1">
    <source>
        <dbReference type="Pfam" id="PF12705"/>
    </source>
</evidence>
<accession>A0A1G2RTR7</accession>
<sequence>MALMPNNKPIQLSPNSLNLFYECRLCFWLDKRMGIRRPQPFPYALNSAVDVLLKQEFDGYRAKGELHPLLLTGNIPVKLFPNQELLNEWRSNFKGIRYYDPKLDATLFGAVDDVLAQDEKLAPLDYKSTGSAVAKVYDRFQLQMDIYTHLLERNGYQTMRKGFLAFYVVDKNNGFEDKLPFRKELHIIDTDTSYVPEVFAEAVSLLRQNTPPAHNQDCEHGKWLSSAKGF</sequence>
<dbReference type="Proteomes" id="UP000177081">
    <property type="component" value="Unassembled WGS sequence"/>
</dbReference>